<evidence type="ECO:0000313" key="4">
    <source>
        <dbReference type="Proteomes" id="UP000054270"/>
    </source>
</evidence>
<feature type="region of interest" description="Disordered" evidence="1">
    <location>
        <begin position="271"/>
        <end position="292"/>
    </location>
</feature>
<organism evidence="3 4">
    <name type="scientific">Hypholoma sublateritium (strain FD-334 SS-4)</name>
    <dbReference type="NCBI Taxonomy" id="945553"/>
    <lineage>
        <taxon>Eukaryota</taxon>
        <taxon>Fungi</taxon>
        <taxon>Dikarya</taxon>
        <taxon>Basidiomycota</taxon>
        <taxon>Agaricomycotina</taxon>
        <taxon>Agaricomycetes</taxon>
        <taxon>Agaricomycetidae</taxon>
        <taxon>Agaricales</taxon>
        <taxon>Agaricineae</taxon>
        <taxon>Strophariaceae</taxon>
        <taxon>Hypholoma</taxon>
    </lineage>
</organism>
<reference evidence="4" key="1">
    <citation type="submission" date="2014-04" db="EMBL/GenBank/DDBJ databases">
        <title>Evolutionary Origins and Diversification of the Mycorrhizal Mutualists.</title>
        <authorList>
            <consortium name="DOE Joint Genome Institute"/>
            <consortium name="Mycorrhizal Genomics Consortium"/>
            <person name="Kohler A."/>
            <person name="Kuo A."/>
            <person name="Nagy L.G."/>
            <person name="Floudas D."/>
            <person name="Copeland A."/>
            <person name="Barry K.W."/>
            <person name="Cichocki N."/>
            <person name="Veneault-Fourrey C."/>
            <person name="LaButti K."/>
            <person name="Lindquist E.A."/>
            <person name="Lipzen A."/>
            <person name="Lundell T."/>
            <person name="Morin E."/>
            <person name="Murat C."/>
            <person name="Riley R."/>
            <person name="Ohm R."/>
            <person name="Sun H."/>
            <person name="Tunlid A."/>
            <person name="Henrissat B."/>
            <person name="Grigoriev I.V."/>
            <person name="Hibbett D.S."/>
            <person name="Martin F."/>
        </authorList>
    </citation>
    <scope>NUCLEOTIDE SEQUENCE [LARGE SCALE GENOMIC DNA]</scope>
    <source>
        <strain evidence="4">FD-334 SS-4</strain>
    </source>
</reference>
<dbReference type="EMBL" id="KN817548">
    <property type="protein sequence ID" value="KJA22708.1"/>
    <property type="molecule type" value="Genomic_DNA"/>
</dbReference>
<dbReference type="Gene3D" id="1.10.510.10">
    <property type="entry name" value="Transferase(Phosphotransferase) domain 1"/>
    <property type="match status" value="1"/>
</dbReference>
<dbReference type="InterPro" id="IPR000719">
    <property type="entry name" value="Prot_kinase_dom"/>
</dbReference>
<feature type="domain" description="Protein kinase" evidence="2">
    <location>
        <begin position="166"/>
        <end position="448"/>
    </location>
</feature>
<gene>
    <name evidence="3" type="ORF">HYPSUDRAFT_40814</name>
</gene>
<dbReference type="PANTHER" id="PTHR44329">
    <property type="entry name" value="SERINE/THREONINE-PROTEIN KINASE TNNI3K-RELATED"/>
    <property type="match status" value="1"/>
</dbReference>
<sequence length="450" mass="51721">MWAMISRVAAAFYFDEARRLGNPEKPLFSAPDPLVTSYHGISIFRQFLMPSVTSNTAEQGATGFTYQVDWSKFDNGYLIFVEYKRNENWEDFGSLENQILLRNTHMSARDFNQIILPVILPLKSYVTHVEFYTRNGKPYISLKAPEEISDFPFFDIPSILDMIPRVHISQLRQPKNFCSDYRFIDVVIYMGHLYTFKHHPIYPDKKAMASGDKLLDEVIYLSRYSSPFILKCPYIITDDNPRGKFRGYLQPFLPAGCLLDVLKSVKKHRDRIQSSSEVPQPRQPLESSPTNSVETSQFDISWVTKHRWCIDMISGVLALHNEGSYIGYITPGNFLLDKEGGIKLIDISPGTRFNVYYSPPEVITDGLVNLDYTGPRDVFSMGLVFWVLAEELLEFDREWPTVSPTISWTNGRNSAPLWFRTLVEDCIKTDPTERPSADNILNILKANLMK</sequence>
<dbReference type="AlphaFoldDB" id="A0A0D2MGH9"/>
<dbReference type="InterPro" id="IPR011009">
    <property type="entry name" value="Kinase-like_dom_sf"/>
</dbReference>
<dbReference type="GO" id="GO:0005524">
    <property type="term" value="F:ATP binding"/>
    <property type="evidence" value="ECO:0007669"/>
    <property type="project" value="InterPro"/>
</dbReference>
<proteinExistence type="predicted"/>
<name>A0A0D2MGH9_HYPSF</name>
<dbReference type="OrthoDB" id="3257280at2759"/>
<dbReference type="SUPFAM" id="SSF56112">
    <property type="entry name" value="Protein kinase-like (PK-like)"/>
    <property type="match status" value="1"/>
</dbReference>
<dbReference type="GO" id="GO:0004674">
    <property type="term" value="F:protein serine/threonine kinase activity"/>
    <property type="evidence" value="ECO:0007669"/>
    <property type="project" value="TreeGrafter"/>
</dbReference>
<dbReference type="InterPro" id="IPR051681">
    <property type="entry name" value="Ser/Thr_Kinases-Pseudokinases"/>
</dbReference>
<evidence type="ECO:0000256" key="1">
    <source>
        <dbReference type="SAM" id="MobiDB-lite"/>
    </source>
</evidence>
<evidence type="ECO:0000313" key="3">
    <source>
        <dbReference type="EMBL" id="KJA22708.1"/>
    </source>
</evidence>
<dbReference type="PANTHER" id="PTHR44329:SF289">
    <property type="entry name" value="SERINE_THREONINE-PROTEIN KINASE VIK"/>
    <property type="match status" value="1"/>
</dbReference>
<evidence type="ECO:0000259" key="2">
    <source>
        <dbReference type="PROSITE" id="PS50011"/>
    </source>
</evidence>
<protein>
    <recommendedName>
        <fullName evidence="2">Protein kinase domain-containing protein</fullName>
    </recommendedName>
</protein>
<dbReference type="STRING" id="945553.A0A0D2MGH9"/>
<accession>A0A0D2MGH9</accession>
<dbReference type="PROSITE" id="PS50011">
    <property type="entry name" value="PROTEIN_KINASE_DOM"/>
    <property type="match status" value="1"/>
</dbReference>
<dbReference type="Proteomes" id="UP000054270">
    <property type="component" value="Unassembled WGS sequence"/>
</dbReference>
<keyword evidence="4" id="KW-1185">Reference proteome</keyword>
<dbReference type="OMA" id="THMSARD"/>